<name>A0A2A6ZZW2_9FIRM</name>
<reference evidence="1 2" key="1">
    <citation type="journal article" date="2017" name="Front. Microbiol.">
        <title>New Insights into the Diversity of the Genus Faecalibacterium.</title>
        <authorList>
            <person name="Benevides L."/>
            <person name="Burman S."/>
            <person name="Martin R."/>
            <person name="Robert V."/>
            <person name="Thomas M."/>
            <person name="Miquel S."/>
            <person name="Chain F."/>
            <person name="Sokol H."/>
            <person name="Bermudez-Humaran L.G."/>
            <person name="Morrison M."/>
            <person name="Langella P."/>
            <person name="Azevedo V.A."/>
            <person name="Chatel J.M."/>
            <person name="Soares S."/>
        </authorList>
    </citation>
    <scope>NUCLEOTIDE SEQUENCE [LARGE SCALE GENOMIC DNA]</scope>
    <source>
        <strain evidence="1 2">CNCM I 4546</strain>
    </source>
</reference>
<dbReference type="AlphaFoldDB" id="A0A2A6ZZW2"/>
<protein>
    <submittedName>
        <fullName evidence="1">Methionine synthase</fullName>
    </submittedName>
</protein>
<dbReference type="Gene3D" id="3.40.109.40">
    <property type="match status" value="1"/>
</dbReference>
<gene>
    <name evidence="1" type="ORF">CGS55_07940</name>
</gene>
<comment type="caution">
    <text evidence="1">The sequence shown here is derived from an EMBL/GenBank/DDBJ whole genome shotgun (WGS) entry which is preliminary data.</text>
</comment>
<evidence type="ECO:0000313" key="1">
    <source>
        <dbReference type="EMBL" id="PDX72430.1"/>
    </source>
</evidence>
<organism evidence="1 2">
    <name type="scientific">Faecalibacterium prausnitzii</name>
    <dbReference type="NCBI Taxonomy" id="853"/>
    <lineage>
        <taxon>Bacteria</taxon>
        <taxon>Bacillati</taxon>
        <taxon>Bacillota</taxon>
        <taxon>Clostridia</taxon>
        <taxon>Eubacteriales</taxon>
        <taxon>Oscillospiraceae</taxon>
        <taxon>Faecalibacterium</taxon>
    </lineage>
</organism>
<accession>A0A2A6ZZW2</accession>
<dbReference type="InterPro" id="IPR037010">
    <property type="entry name" value="VitB12-dep_Met_synth_activ_sf"/>
</dbReference>
<dbReference type="EMBL" id="NMTV01000047">
    <property type="protein sequence ID" value="PDX72430.1"/>
    <property type="molecule type" value="Genomic_DNA"/>
</dbReference>
<sequence length="229" mass="23692">MAIGVPRPLAIEKPQAVDLVQAARYFGAHGEPDAATLALLQKCAVPLLAAAMPRAVWLLADTPALTEAGLLPGEDVHKHLTGCGQAILLAVTLGPGVDAQIRRAGVGDIAAGVASDALGSALAEQAADAAEAQLRQWAATEGKYLTGRFSPGYGDWDIAVQPLVAAALDTVRKAGLCVTDTNLMTPRKSVTALLGVSDHPVKGQLAGCGHCVLRTRCEYRKRGKTCASE</sequence>
<dbReference type="RefSeq" id="WP_097783177.1">
    <property type="nucleotide sequence ID" value="NZ_NMTV01000047.1"/>
</dbReference>
<evidence type="ECO:0000313" key="2">
    <source>
        <dbReference type="Proteomes" id="UP000219901"/>
    </source>
</evidence>
<dbReference type="GO" id="GO:0008705">
    <property type="term" value="F:methionine synthase activity"/>
    <property type="evidence" value="ECO:0007669"/>
    <property type="project" value="InterPro"/>
</dbReference>
<dbReference type="SUPFAM" id="SSF56507">
    <property type="entry name" value="Methionine synthase activation domain-like"/>
    <property type="match status" value="1"/>
</dbReference>
<dbReference type="Proteomes" id="UP000219901">
    <property type="component" value="Unassembled WGS sequence"/>
</dbReference>
<proteinExistence type="predicted"/>